<feature type="region of interest" description="Disordered" evidence="1">
    <location>
        <begin position="70"/>
        <end position="108"/>
    </location>
</feature>
<protein>
    <submittedName>
        <fullName evidence="2">Uncharacterized protein</fullName>
    </submittedName>
</protein>
<reference evidence="2 3" key="1">
    <citation type="submission" date="2021-01" db="EMBL/GenBank/DDBJ databases">
        <title>Genomics of switchgrass bacterial isolates.</title>
        <authorList>
            <person name="Shade A."/>
        </authorList>
    </citation>
    <scope>NUCLEOTIDE SEQUENCE [LARGE SCALE GENOMIC DNA]</scope>
    <source>
        <strain evidence="2 3">PvP111</strain>
    </source>
</reference>
<evidence type="ECO:0000313" key="2">
    <source>
        <dbReference type="EMBL" id="MBM7413327.1"/>
    </source>
</evidence>
<gene>
    <name evidence="2" type="ORF">JOE42_000060</name>
</gene>
<dbReference type="Proteomes" id="UP000703038">
    <property type="component" value="Unassembled WGS sequence"/>
</dbReference>
<keyword evidence="3" id="KW-1185">Reference proteome</keyword>
<dbReference type="EMBL" id="JAFBBK010000001">
    <property type="protein sequence ID" value="MBM7413327.1"/>
    <property type="molecule type" value="Genomic_DNA"/>
</dbReference>
<organism evidence="2 3">
    <name type="scientific">Rhodococcoides corynebacterioides</name>
    <dbReference type="NCBI Taxonomy" id="53972"/>
    <lineage>
        <taxon>Bacteria</taxon>
        <taxon>Bacillati</taxon>
        <taxon>Actinomycetota</taxon>
        <taxon>Actinomycetes</taxon>
        <taxon>Mycobacteriales</taxon>
        <taxon>Nocardiaceae</taxon>
        <taxon>Rhodococcoides</taxon>
    </lineage>
</organism>
<comment type="caution">
    <text evidence="2">The sequence shown here is derived from an EMBL/GenBank/DDBJ whole genome shotgun (WGS) entry which is preliminary data.</text>
</comment>
<evidence type="ECO:0000256" key="1">
    <source>
        <dbReference type="SAM" id="MobiDB-lite"/>
    </source>
</evidence>
<proteinExistence type="predicted"/>
<accession>A0ABS2KMW7</accession>
<evidence type="ECO:0000313" key="3">
    <source>
        <dbReference type="Proteomes" id="UP000703038"/>
    </source>
</evidence>
<sequence length="108" mass="11269">MVGDIVDLHVIGSSQWVMRGAQKYGSIHERNVFGTHVMCVSGIPEVAAVNDETTWAEFLGVSEVLPIPSAGRPIDSSPARQPVDSADAGPHDANIGSARAVDDSGSTV</sequence>
<name>A0ABS2KMW7_9NOCA</name>